<protein>
    <submittedName>
        <fullName evidence="2">Uncharacterized protein</fullName>
    </submittedName>
</protein>
<evidence type="ECO:0000313" key="2">
    <source>
        <dbReference type="EMBL" id="KVI09410.1"/>
    </source>
</evidence>
<organism evidence="2 3">
    <name type="scientific">Cynara cardunculus var. scolymus</name>
    <name type="common">Globe artichoke</name>
    <name type="synonym">Cynara scolymus</name>
    <dbReference type="NCBI Taxonomy" id="59895"/>
    <lineage>
        <taxon>Eukaryota</taxon>
        <taxon>Viridiplantae</taxon>
        <taxon>Streptophyta</taxon>
        <taxon>Embryophyta</taxon>
        <taxon>Tracheophyta</taxon>
        <taxon>Spermatophyta</taxon>
        <taxon>Magnoliopsida</taxon>
        <taxon>eudicotyledons</taxon>
        <taxon>Gunneridae</taxon>
        <taxon>Pentapetalae</taxon>
        <taxon>asterids</taxon>
        <taxon>campanulids</taxon>
        <taxon>Asterales</taxon>
        <taxon>Asteraceae</taxon>
        <taxon>Carduoideae</taxon>
        <taxon>Cardueae</taxon>
        <taxon>Carduinae</taxon>
        <taxon>Cynara</taxon>
    </lineage>
</organism>
<name>A0A103YHW2_CYNCS</name>
<evidence type="ECO:0000313" key="3">
    <source>
        <dbReference type="Proteomes" id="UP000243975"/>
    </source>
</evidence>
<evidence type="ECO:0000256" key="1">
    <source>
        <dbReference type="SAM" id="Phobius"/>
    </source>
</evidence>
<proteinExistence type="predicted"/>
<keyword evidence="1" id="KW-1133">Transmembrane helix</keyword>
<accession>A0A103YHW2</accession>
<feature type="transmembrane region" description="Helical" evidence="1">
    <location>
        <begin position="16"/>
        <end position="35"/>
    </location>
</feature>
<comment type="caution">
    <text evidence="2">The sequence shown here is derived from an EMBL/GenBank/DDBJ whole genome shotgun (WGS) entry which is preliminary data.</text>
</comment>
<dbReference type="AlphaFoldDB" id="A0A103YHW2"/>
<sequence length="109" mass="12563">MSQVRSCWSSQRKISVVSYMPSIVLVTFTAALRTYPRKNTRMRFLDSAPKNHTSLWSLRIITEWISTTLEPDLVILQLLPEMFTSLLKPSRLKAEPSQGNQVQLKVDRV</sequence>
<keyword evidence="1" id="KW-0812">Transmembrane</keyword>
<dbReference type="Gramene" id="KVI09410">
    <property type="protein sequence ID" value="KVI09410"/>
    <property type="gene ID" value="Ccrd_012251"/>
</dbReference>
<reference evidence="2 3" key="1">
    <citation type="journal article" date="2016" name="Sci. Rep.">
        <title>The genome sequence of the outbreeding globe artichoke constructed de novo incorporating a phase-aware low-pass sequencing strategy of F1 progeny.</title>
        <authorList>
            <person name="Scaglione D."/>
            <person name="Reyes-Chin-Wo S."/>
            <person name="Acquadro A."/>
            <person name="Froenicke L."/>
            <person name="Portis E."/>
            <person name="Beitel C."/>
            <person name="Tirone M."/>
            <person name="Mauro R."/>
            <person name="Lo Monaco A."/>
            <person name="Mauromicale G."/>
            <person name="Faccioli P."/>
            <person name="Cattivelli L."/>
            <person name="Rieseberg L."/>
            <person name="Michelmore R."/>
            <person name="Lanteri S."/>
        </authorList>
    </citation>
    <scope>NUCLEOTIDE SEQUENCE [LARGE SCALE GENOMIC DNA]</scope>
    <source>
        <strain evidence="2">2C</strain>
    </source>
</reference>
<gene>
    <name evidence="2" type="ORF">Ccrd_012251</name>
</gene>
<keyword evidence="3" id="KW-1185">Reference proteome</keyword>
<dbReference type="Proteomes" id="UP000243975">
    <property type="component" value="Unassembled WGS sequence"/>
</dbReference>
<keyword evidence="1" id="KW-0472">Membrane</keyword>
<dbReference type="EMBL" id="LEKV01001063">
    <property type="protein sequence ID" value="KVI09410.1"/>
    <property type="molecule type" value="Genomic_DNA"/>
</dbReference>